<reference evidence="1" key="1">
    <citation type="journal article" date="2014" name="Front. Microbiol.">
        <title>High frequency of phylogenetically diverse reductive dehalogenase-homologous genes in deep subseafloor sedimentary metagenomes.</title>
        <authorList>
            <person name="Kawai M."/>
            <person name="Futagami T."/>
            <person name="Toyoda A."/>
            <person name="Takaki Y."/>
            <person name="Nishi S."/>
            <person name="Hori S."/>
            <person name="Arai W."/>
            <person name="Tsubouchi T."/>
            <person name="Morono Y."/>
            <person name="Uchiyama I."/>
            <person name="Ito T."/>
            <person name="Fujiyama A."/>
            <person name="Inagaki F."/>
            <person name="Takami H."/>
        </authorList>
    </citation>
    <scope>NUCLEOTIDE SEQUENCE</scope>
    <source>
        <strain evidence="1">Expedition CK06-06</strain>
    </source>
</reference>
<sequence length="70" mass="8170">MIPRRLIITLLLLCLLPGILTAQRKNNDRPYFFIQVTDPQFGMFEENNGFEKETGLYGKAVKRINRLMPD</sequence>
<dbReference type="EMBL" id="BARU01036321">
    <property type="protein sequence ID" value="GAH89214.1"/>
    <property type="molecule type" value="Genomic_DNA"/>
</dbReference>
<evidence type="ECO:0000313" key="1">
    <source>
        <dbReference type="EMBL" id="GAH89214.1"/>
    </source>
</evidence>
<feature type="non-terminal residue" evidence="1">
    <location>
        <position position="70"/>
    </location>
</feature>
<comment type="caution">
    <text evidence="1">The sequence shown here is derived from an EMBL/GenBank/DDBJ whole genome shotgun (WGS) entry which is preliminary data.</text>
</comment>
<proteinExistence type="predicted"/>
<organism evidence="1">
    <name type="scientific">marine sediment metagenome</name>
    <dbReference type="NCBI Taxonomy" id="412755"/>
    <lineage>
        <taxon>unclassified sequences</taxon>
        <taxon>metagenomes</taxon>
        <taxon>ecological metagenomes</taxon>
    </lineage>
</organism>
<accession>X1KGD2</accession>
<protein>
    <submittedName>
        <fullName evidence="1">Uncharacterized protein</fullName>
    </submittedName>
</protein>
<dbReference type="AlphaFoldDB" id="X1KGD2"/>
<gene>
    <name evidence="1" type="ORF">S03H2_56736</name>
</gene>
<name>X1KGD2_9ZZZZ</name>